<proteinExistence type="predicted"/>
<comment type="caution">
    <text evidence="6">The sequence shown here is derived from an EMBL/GenBank/DDBJ whole genome shotgun (WGS) entry which is preliminary data.</text>
</comment>
<protein>
    <submittedName>
        <fullName evidence="6">Crp/Fnr family transcriptional regulator</fullName>
    </submittedName>
</protein>
<dbReference type="Pfam" id="PF00027">
    <property type="entry name" value="cNMP_binding"/>
    <property type="match status" value="1"/>
</dbReference>
<reference evidence="6 7" key="1">
    <citation type="journal article" date="2016" name="Int. J. Syst. Evol. Microbiol.">
        <title>Arsenicitalea aurantiaca gen. nov., sp. nov., a new member of the family Hyphomicrobiaceae, isolated from high-arsenic sediment.</title>
        <authorList>
            <person name="Mu Y."/>
            <person name="Zhou L."/>
            <person name="Zeng X.C."/>
            <person name="Liu L."/>
            <person name="Pan Y."/>
            <person name="Chen X."/>
            <person name="Wang J."/>
            <person name="Li S."/>
            <person name="Li W.J."/>
            <person name="Wang Y."/>
        </authorList>
    </citation>
    <scope>NUCLEOTIDE SEQUENCE [LARGE SCALE GENOMIC DNA]</scope>
    <source>
        <strain evidence="6 7">42-50</strain>
    </source>
</reference>
<dbReference type="InterPro" id="IPR036388">
    <property type="entry name" value="WH-like_DNA-bd_sf"/>
</dbReference>
<feature type="domain" description="HTH crp-type" evidence="5">
    <location>
        <begin position="150"/>
        <end position="216"/>
    </location>
</feature>
<dbReference type="SUPFAM" id="SSF46785">
    <property type="entry name" value="Winged helix' DNA-binding domain"/>
    <property type="match status" value="1"/>
</dbReference>
<dbReference type="SUPFAM" id="SSF51206">
    <property type="entry name" value="cAMP-binding domain-like"/>
    <property type="match status" value="1"/>
</dbReference>
<name>A0A433XBL2_9HYPH</name>
<feature type="domain" description="Cyclic nucleotide-binding" evidence="4">
    <location>
        <begin position="33"/>
        <end position="117"/>
    </location>
</feature>
<dbReference type="GO" id="GO:0003700">
    <property type="term" value="F:DNA-binding transcription factor activity"/>
    <property type="evidence" value="ECO:0007669"/>
    <property type="project" value="TreeGrafter"/>
</dbReference>
<dbReference type="PANTHER" id="PTHR24567">
    <property type="entry name" value="CRP FAMILY TRANSCRIPTIONAL REGULATORY PROTEIN"/>
    <property type="match status" value="1"/>
</dbReference>
<dbReference type="OrthoDB" id="7506088at2"/>
<dbReference type="Gene3D" id="1.10.10.10">
    <property type="entry name" value="Winged helix-like DNA-binding domain superfamily/Winged helix DNA-binding domain"/>
    <property type="match status" value="1"/>
</dbReference>
<dbReference type="PANTHER" id="PTHR24567:SF74">
    <property type="entry name" value="HTH-TYPE TRANSCRIPTIONAL REGULATOR ARCR"/>
    <property type="match status" value="1"/>
</dbReference>
<dbReference type="Pfam" id="PF13545">
    <property type="entry name" value="HTH_Crp_2"/>
    <property type="match status" value="1"/>
</dbReference>
<evidence type="ECO:0000313" key="7">
    <source>
        <dbReference type="Proteomes" id="UP000281547"/>
    </source>
</evidence>
<evidence type="ECO:0000256" key="2">
    <source>
        <dbReference type="ARBA" id="ARBA00023125"/>
    </source>
</evidence>
<evidence type="ECO:0000259" key="4">
    <source>
        <dbReference type="Pfam" id="PF00027"/>
    </source>
</evidence>
<dbReference type="InterPro" id="IPR018490">
    <property type="entry name" value="cNMP-bd_dom_sf"/>
</dbReference>
<dbReference type="InterPro" id="IPR050397">
    <property type="entry name" value="Env_Response_Regulators"/>
</dbReference>
<dbReference type="CDD" id="cd00038">
    <property type="entry name" value="CAP_ED"/>
    <property type="match status" value="1"/>
</dbReference>
<dbReference type="EMBL" id="RZNJ01000003">
    <property type="protein sequence ID" value="RUT31456.1"/>
    <property type="molecule type" value="Genomic_DNA"/>
</dbReference>
<dbReference type="InterPro" id="IPR014710">
    <property type="entry name" value="RmlC-like_jellyroll"/>
</dbReference>
<dbReference type="InterPro" id="IPR012318">
    <property type="entry name" value="HTH_CRP"/>
</dbReference>
<dbReference type="Gene3D" id="2.60.120.10">
    <property type="entry name" value="Jelly Rolls"/>
    <property type="match status" value="1"/>
</dbReference>
<dbReference type="InterPro" id="IPR036390">
    <property type="entry name" value="WH_DNA-bd_sf"/>
</dbReference>
<dbReference type="GO" id="GO:0003677">
    <property type="term" value="F:DNA binding"/>
    <property type="evidence" value="ECO:0007669"/>
    <property type="project" value="UniProtKB-KW"/>
</dbReference>
<dbReference type="GO" id="GO:0005829">
    <property type="term" value="C:cytosol"/>
    <property type="evidence" value="ECO:0007669"/>
    <property type="project" value="TreeGrafter"/>
</dbReference>
<evidence type="ECO:0000256" key="3">
    <source>
        <dbReference type="ARBA" id="ARBA00023163"/>
    </source>
</evidence>
<dbReference type="Proteomes" id="UP000281547">
    <property type="component" value="Unassembled WGS sequence"/>
</dbReference>
<keyword evidence="3" id="KW-0804">Transcription</keyword>
<keyword evidence="2" id="KW-0238">DNA-binding</keyword>
<keyword evidence="1" id="KW-0805">Transcription regulation</keyword>
<evidence type="ECO:0000256" key="1">
    <source>
        <dbReference type="ARBA" id="ARBA00023015"/>
    </source>
</evidence>
<gene>
    <name evidence="6" type="ORF">EMQ25_10335</name>
</gene>
<evidence type="ECO:0000259" key="5">
    <source>
        <dbReference type="Pfam" id="PF13545"/>
    </source>
</evidence>
<dbReference type="AlphaFoldDB" id="A0A433XBL2"/>
<evidence type="ECO:0000313" key="6">
    <source>
        <dbReference type="EMBL" id="RUT31456.1"/>
    </source>
</evidence>
<dbReference type="InterPro" id="IPR000595">
    <property type="entry name" value="cNMP-bd_dom"/>
</dbReference>
<organism evidence="6 7">
    <name type="scientific">Arsenicitalea aurantiaca</name>
    <dbReference type="NCBI Taxonomy" id="1783274"/>
    <lineage>
        <taxon>Bacteria</taxon>
        <taxon>Pseudomonadati</taxon>
        <taxon>Pseudomonadota</taxon>
        <taxon>Alphaproteobacteria</taxon>
        <taxon>Hyphomicrobiales</taxon>
        <taxon>Devosiaceae</taxon>
        <taxon>Arsenicitalea</taxon>
    </lineage>
</organism>
<sequence length="237" mass="26463">MIEQSLHYANRLLKLMTEEDVHLLRPHLEPVMLETREVLEAAHEPIRRVYFPEDGLVSVVATLPRGRDMEVGIIGRDGMTGTAFVQHDDRSPHTTIVQAPGAALVMEPAALRDAMDRSPTLTALLHRYARALTMQIASTALANGRSKLEERLARWLVMVQDRLDTDRFAITHEFLSVMLGVRRPGVTVAMHILEGKGLIRSVRGAVQIKDRDGLIELADGAYGMAEGEYRRLLGIRS</sequence>
<accession>A0A433XBL2</accession>
<keyword evidence="7" id="KW-1185">Reference proteome</keyword>